<dbReference type="EMBL" id="MVBO01000012">
    <property type="protein sequence ID" value="OZJ05638.1"/>
    <property type="molecule type" value="Genomic_DNA"/>
</dbReference>
<protein>
    <submittedName>
        <fullName evidence="1">Uncharacterized protein</fullName>
    </submittedName>
</protein>
<accession>A0A261Y4Z3</accession>
<organism evidence="1 2">
    <name type="scientific">Bifiguratus adelaidae</name>
    <dbReference type="NCBI Taxonomy" id="1938954"/>
    <lineage>
        <taxon>Eukaryota</taxon>
        <taxon>Fungi</taxon>
        <taxon>Fungi incertae sedis</taxon>
        <taxon>Mucoromycota</taxon>
        <taxon>Mucoromycotina</taxon>
        <taxon>Endogonomycetes</taxon>
        <taxon>Endogonales</taxon>
        <taxon>Endogonales incertae sedis</taxon>
        <taxon>Bifiguratus</taxon>
    </lineage>
</organism>
<comment type="caution">
    <text evidence="1">The sequence shown here is derived from an EMBL/GenBank/DDBJ whole genome shotgun (WGS) entry which is preliminary data.</text>
</comment>
<gene>
    <name evidence="1" type="ORF">BZG36_01494</name>
</gene>
<dbReference type="Proteomes" id="UP000242875">
    <property type="component" value="Unassembled WGS sequence"/>
</dbReference>
<reference evidence="1 2" key="1">
    <citation type="journal article" date="2017" name="Mycologia">
        <title>Bifiguratus adelaidae, gen. et sp. nov., a new member of Mucoromycotina in endophytic and soil-dwelling habitats.</title>
        <authorList>
            <person name="Torres-Cruz T.J."/>
            <person name="Billingsley Tobias T.L."/>
            <person name="Almatruk M."/>
            <person name="Hesse C."/>
            <person name="Kuske C.R."/>
            <person name="Desiro A."/>
            <person name="Benucci G.M."/>
            <person name="Bonito G."/>
            <person name="Stajich J.E."/>
            <person name="Dunlap C."/>
            <person name="Arnold A.E."/>
            <person name="Porras-Alfaro A."/>
        </authorList>
    </citation>
    <scope>NUCLEOTIDE SEQUENCE [LARGE SCALE GENOMIC DNA]</scope>
    <source>
        <strain evidence="1 2">AZ0501</strain>
    </source>
</reference>
<evidence type="ECO:0000313" key="1">
    <source>
        <dbReference type="EMBL" id="OZJ05638.1"/>
    </source>
</evidence>
<dbReference type="OrthoDB" id="2289251at2759"/>
<evidence type="ECO:0000313" key="2">
    <source>
        <dbReference type="Proteomes" id="UP000242875"/>
    </source>
</evidence>
<sequence>MTIERKRRKSSTTTKVVSDYFYETSSAEWNWRGYAQWCMQKAPIDEEEANARFREEISLISFGKTVGTANRVILAGLPQEALDELVTNQRAALDDDIRPRSLKLHNSFFHGEPLTIHEKMMMKIGLSHILDLSDETDTSQKTLFTALQWEQLKTKYHARFDTRSNDLPPQVEHIWLADLDADEDG</sequence>
<proteinExistence type="predicted"/>
<name>A0A261Y4Z3_9FUNG</name>
<keyword evidence="2" id="KW-1185">Reference proteome</keyword>
<dbReference type="AlphaFoldDB" id="A0A261Y4Z3"/>